<evidence type="ECO:0000256" key="5">
    <source>
        <dbReference type="ARBA" id="ARBA00022692"/>
    </source>
</evidence>
<evidence type="ECO:0000256" key="6">
    <source>
        <dbReference type="ARBA" id="ARBA00022989"/>
    </source>
</evidence>
<evidence type="ECO:0000256" key="7">
    <source>
        <dbReference type="ARBA" id="ARBA00023136"/>
    </source>
</evidence>
<feature type="compositionally biased region" description="Polar residues" evidence="9">
    <location>
        <begin position="162"/>
        <end position="171"/>
    </location>
</feature>
<keyword evidence="13" id="KW-1185">Reference proteome</keyword>
<dbReference type="GO" id="GO:0005886">
    <property type="term" value="C:plasma membrane"/>
    <property type="evidence" value="ECO:0007669"/>
    <property type="project" value="UniProtKB-SubCell"/>
</dbReference>
<evidence type="ECO:0000256" key="8">
    <source>
        <dbReference type="ARBA" id="ARBA00038436"/>
    </source>
</evidence>
<dbReference type="PANTHER" id="PTHR35011">
    <property type="entry name" value="2,3-DIKETO-L-GULONATE TRAP TRANSPORTER SMALL PERMEASE PROTEIN YIAM"/>
    <property type="match status" value="1"/>
</dbReference>
<evidence type="ECO:0000256" key="3">
    <source>
        <dbReference type="ARBA" id="ARBA00022475"/>
    </source>
</evidence>
<feature type="transmembrane region" description="Helical" evidence="10">
    <location>
        <begin position="125"/>
        <end position="143"/>
    </location>
</feature>
<keyword evidence="7 10" id="KW-0472">Membrane</keyword>
<keyword evidence="2" id="KW-0813">Transport</keyword>
<reference evidence="12 13" key="1">
    <citation type="submission" date="2019-08" db="EMBL/GenBank/DDBJ databases">
        <title>In-depth cultivation of the pig gut microbiome towards novel bacterial diversity and tailored functional studies.</title>
        <authorList>
            <person name="Wylensek D."/>
            <person name="Hitch T.C.A."/>
            <person name="Clavel T."/>
        </authorList>
    </citation>
    <scope>NUCLEOTIDE SEQUENCE [LARGE SCALE GENOMIC DNA]</scope>
    <source>
        <strain evidence="12 13">WCA-380-WT-2B</strain>
    </source>
</reference>
<dbReference type="InterPro" id="IPR007387">
    <property type="entry name" value="TRAP_DctQ"/>
</dbReference>
<sequence>MRKFLDNVMRILSAITLAVMLVLVLWQVFTRYILNNSATWTEELTAYLFAWSTLFGASLVVGERGHMNIPVVMDRRSPHTQKIVGIFAEVIIFLFSAIILVYGGYSITKLAMGQMTSSLSVPIGIFYIPIFVTGVINMIYAILNIKDIVDGKIVFTQKSSVEESSTESALDSETEKYLGGDK</sequence>
<feature type="transmembrane region" description="Helical" evidence="10">
    <location>
        <begin position="12"/>
        <end position="34"/>
    </location>
</feature>
<dbReference type="GO" id="GO:0015740">
    <property type="term" value="P:C4-dicarboxylate transport"/>
    <property type="evidence" value="ECO:0007669"/>
    <property type="project" value="TreeGrafter"/>
</dbReference>
<comment type="subcellular location">
    <subcellularLocation>
        <location evidence="1">Cell inner membrane</location>
        <topology evidence="1">Multi-pass membrane protein</topology>
    </subcellularLocation>
</comment>
<keyword evidence="3" id="KW-1003">Cell membrane</keyword>
<evidence type="ECO:0000256" key="10">
    <source>
        <dbReference type="SAM" id="Phobius"/>
    </source>
</evidence>
<dbReference type="InterPro" id="IPR055348">
    <property type="entry name" value="DctQ"/>
</dbReference>
<keyword evidence="6 10" id="KW-1133">Transmembrane helix</keyword>
<evidence type="ECO:0000256" key="2">
    <source>
        <dbReference type="ARBA" id="ARBA00022448"/>
    </source>
</evidence>
<evidence type="ECO:0000256" key="4">
    <source>
        <dbReference type="ARBA" id="ARBA00022519"/>
    </source>
</evidence>
<comment type="similarity">
    <text evidence="8">Belongs to the TRAP transporter small permease family.</text>
</comment>
<gene>
    <name evidence="12" type="ORF">FYJ26_08430</name>
</gene>
<dbReference type="RefSeq" id="WP_154541490.1">
    <property type="nucleotide sequence ID" value="NZ_JAXDSU010000090.1"/>
</dbReference>
<feature type="transmembrane region" description="Helical" evidence="10">
    <location>
        <begin position="83"/>
        <end position="105"/>
    </location>
</feature>
<comment type="caution">
    <text evidence="12">The sequence shown here is derived from an EMBL/GenBank/DDBJ whole genome shotgun (WGS) entry which is preliminary data.</text>
</comment>
<feature type="region of interest" description="Disordered" evidence="9">
    <location>
        <begin position="162"/>
        <end position="182"/>
    </location>
</feature>
<dbReference type="EMBL" id="VULQ01000011">
    <property type="protein sequence ID" value="MSS78423.1"/>
    <property type="molecule type" value="Genomic_DNA"/>
</dbReference>
<proteinExistence type="inferred from homology"/>
<evidence type="ECO:0000313" key="13">
    <source>
        <dbReference type="Proteomes" id="UP000441925"/>
    </source>
</evidence>
<evidence type="ECO:0000256" key="1">
    <source>
        <dbReference type="ARBA" id="ARBA00004429"/>
    </source>
</evidence>
<accession>A0A6N7VWK1</accession>
<feature type="transmembrane region" description="Helical" evidence="10">
    <location>
        <begin position="46"/>
        <end position="62"/>
    </location>
</feature>
<keyword evidence="4" id="KW-0997">Cell inner membrane</keyword>
<dbReference type="Pfam" id="PF04290">
    <property type="entry name" value="DctQ"/>
    <property type="match status" value="1"/>
</dbReference>
<keyword evidence="5 10" id="KW-0812">Transmembrane</keyword>
<dbReference type="GO" id="GO:0022857">
    <property type="term" value="F:transmembrane transporter activity"/>
    <property type="evidence" value="ECO:0007669"/>
    <property type="project" value="TreeGrafter"/>
</dbReference>
<name>A0A6N7VWK1_9FIRM</name>
<evidence type="ECO:0000256" key="9">
    <source>
        <dbReference type="SAM" id="MobiDB-lite"/>
    </source>
</evidence>
<evidence type="ECO:0000313" key="12">
    <source>
        <dbReference type="EMBL" id="MSS78423.1"/>
    </source>
</evidence>
<feature type="domain" description="Tripartite ATP-independent periplasmic transporters DctQ component" evidence="11">
    <location>
        <begin position="20"/>
        <end position="147"/>
    </location>
</feature>
<evidence type="ECO:0000259" key="11">
    <source>
        <dbReference type="Pfam" id="PF04290"/>
    </source>
</evidence>
<dbReference type="Proteomes" id="UP000441925">
    <property type="component" value="Unassembled WGS sequence"/>
</dbReference>
<protein>
    <submittedName>
        <fullName evidence="12">TRAP transporter small permease</fullName>
    </submittedName>
</protein>
<dbReference type="PANTHER" id="PTHR35011:SF2">
    <property type="entry name" value="2,3-DIKETO-L-GULONATE TRAP TRANSPORTER SMALL PERMEASE PROTEIN YIAM"/>
    <property type="match status" value="1"/>
</dbReference>
<dbReference type="AlphaFoldDB" id="A0A6N7VWK1"/>
<feature type="compositionally biased region" description="Basic and acidic residues" evidence="9">
    <location>
        <begin position="173"/>
        <end position="182"/>
    </location>
</feature>
<organism evidence="12 13">
    <name type="scientific">Anaerococcus porci</name>
    <dbReference type="NCBI Taxonomy" id="2652269"/>
    <lineage>
        <taxon>Bacteria</taxon>
        <taxon>Bacillati</taxon>
        <taxon>Bacillota</taxon>
        <taxon>Tissierellia</taxon>
        <taxon>Tissierellales</taxon>
        <taxon>Peptoniphilaceae</taxon>
        <taxon>Anaerococcus</taxon>
    </lineage>
</organism>